<keyword evidence="3" id="KW-1185">Reference proteome</keyword>
<evidence type="ECO:0000313" key="3">
    <source>
        <dbReference type="Proteomes" id="UP001595697"/>
    </source>
</evidence>
<evidence type="ECO:0000313" key="2">
    <source>
        <dbReference type="EMBL" id="MFC3968053.1"/>
    </source>
</evidence>
<dbReference type="Proteomes" id="UP001595697">
    <property type="component" value="Unassembled WGS sequence"/>
</dbReference>
<feature type="domain" description="BioF2-like acetyltransferase" evidence="1">
    <location>
        <begin position="197"/>
        <end position="351"/>
    </location>
</feature>
<dbReference type="Pfam" id="PF13480">
    <property type="entry name" value="Acetyltransf_6"/>
    <property type="match status" value="1"/>
</dbReference>
<dbReference type="InterPro" id="IPR038740">
    <property type="entry name" value="BioF2-like_GNAT_dom"/>
</dbReference>
<protein>
    <submittedName>
        <fullName evidence="2">GNAT family N-acetyltransferase</fullName>
    </submittedName>
</protein>
<dbReference type="InterPro" id="IPR016181">
    <property type="entry name" value="Acyl_CoA_acyltransferase"/>
</dbReference>
<name>A0ABV8E6E4_9HYPH</name>
<dbReference type="Gene3D" id="3.40.630.30">
    <property type="match status" value="1"/>
</dbReference>
<evidence type="ECO:0000259" key="1">
    <source>
        <dbReference type="Pfam" id="PF13480"/>
    </source>
</evidence>
<gene>
    <name evidence="2" type="ORF">ACFOVS_07900</name>
</gene>
<organism evidence="2 3">
    <name type="scientific">Rhizobium lemnae</name>
    <dbReference type="NCBI Taxonomy" id="1214924"/>
    <lineage>
        <taxon>Bacteria</taxon>
        <taxon>Pseudomonadati</taxon>
        <taxon>Pseudomonadota</taxon>
        <taxon>Alphaproteobacteria</taxon>
        <taxon>Hyphomicrobiales</taxon>
        <taxon>Rhizobiaceae</taxon>
        <taxon>Rhizobium/Agrobacterium group</taxon>
        <taxon>Rhizobium</taxon>
    </lineage>
</organism>
<dbReference type="SUPFAM" id="SSF55729">
    <property type="entry name" value="Acyl-CoA N-acyltransferases (Nat)"/>
    <property type="match status" value="1"/>
</dbReference>
<reference evidence="3" key="1">
    <citation type="journal article" date="2019" name="Int. J. Syst. Evol. Microbiol.">
        <title>The Global Catalogue of Microorganisms (GCM) 10K type strain sequencing project: providing services to taxonomists for standard genome sequencing and annotation.</title>
        <authorList>
            <consortium name="The Broad Institute Genomics Platform"/>
            <consortium name="The Broad Institute Genome Sequencing Center for Infectious Disease"/>
            <person name="Wu L."/>
            <person name="Ma J."/>
        </authorList>
    </citation>
    <scope>NUCLEOTIDE SEQUENCE [LARGE SCALE GENOMIC DNA]</scope>
    <source>
        <strain evidence="3">TBRC 5781</strain>
    </source>
</reference>
<sequence length="411" mass="45927">MSRHLQMDGFAMGAVTARMDQDNCAADAAKEHGLVVSLHQEIKQVADAWRDLQQVAWNSPHQSIEWCKAWYSTQADKPLFLLGSDMGKPLFLLPLAVTSSHGIRSAGFPGGSFNNINTGLFAAGCDLSESALMRCIAQIKSALSQHVDVLHMRAIPKEWHGARLPLHQLASLEHVNHSFQLPLLGSFDETLAQVNAKRRRKKFRQQTRRISELGGYEVCTPEQASQQHELLDLFFEQKRERFRSQGLPDVFANASIQNFFHALLDEPADAENYPLRLSAIKLTAGGDRAIPAICGLTRKGNHIICQFGSIDESRVPETSPGELLFWHVIENACSTGAKLFDFGLGDQLYKRSWCPVETVHYDLMIPISGRGHLAAIAKQAQIRLKSRLKRSQTIYRLLQRIRASRIASQGD</sequence>
<dbReference type="RefSeq" id="WP_247260930.1">
    <property type="nucleotide sequence ID" value="NZ_JALJQZ010000013.1"/>
</dbReference>
<accession>A0ABV8E6E4</accession>
<dbReference type="EMBL" id="JBHSBD010000029">
    <property type="protein sequence ID" value="MFC3968053.1"/>
    <property type="molecule type" value="Genomic_DNA"/>
</dbReference>
<proteinExistence type="predicted"/>
<comment type="caution">
    <text evidence="2">The sequence shown here is derived from an EMBL/GenBank/DDBJ whole genome shotgun (WGS) entry which is preliminary data.</text>
</comment>